<gene>
    <name evidence="2" type="ORF">FC62_GL000588</name>
</gene>
<dbReference type="InterPro" id="IPR010982">
    <property type="entry name" value="Lambda_DNA-bd_dom_sf"/>
</dbReference>
<evidence type="ECO:0000313" key="3">
    <source>
        <dbReference type="Proteomes" id="UP000050909"/>
    </source>
</evidence>
<dbReference type="SUPFAM" id="SSF47413">
    <property type="entry name" value="lambda repressor-like DNA-binding domains"/>
    <property type="match status" value="1"/>
</dbReference>
<dbReference type="RefSeq" id="WP_056945833.1">
    <property type="nucleotide sequence ID" value="NZ_AZCV01000010.1"/>
</dbReference>
<dbReference type="SMART" id="SM00530">
    <property type="entry name" value="HTH_XRE"/>
    <property type="match status" value="1"/>
</dbReference>
<keyword evidence="3" id="KW-1185">Reference proteome</keyword>
<dbReference type="CDD" id="cd00093">
    <property type="entry name" value="HTH_XRE"/>
    <property type="match status" value="1"/>
</dbReference>
<accession>A0A0R1H0S9</accession>
<dbReference type="PANTHER" id="PTHR37038">
    <property type="entry name" value="TRANSCRIPTIONAL REGULATOR-RELATED"/>
    <property type="match status" value="1"/>
</dbReference>
<organism evidence="2 3">
    <name type="scientific">Amylolactobacillus amylotrophicus DSM 20534</name>
    <dbReference type="NCBI Taxonomy" id="1423722"/>
    <lineage>
        <taxon>Bacteria</taxon>
        <taxon>Bacillati</taxon>
        <taxon>Bacillota</taxon>
        <taxon>Bacilli</taxon>
        <taxon>Lactobacillales</taxon>
        <taxon>Lactobacillaceae</taxon>
        <taxon>Amylolactobacillus</taxon>
    </lineage>
</organism>
<dbReference type="PROSITE" id="PS50943">
    <property type="entry name" value="HTH_CROC1"/>
    <property type="match status" value="1"/>
</dbReference>
<name>A0A0R1H0S9_9LACO</name>
<dbReference type="Proteomes" id="UP000050909">
    <property type="component" value="Unassembled WGS sequence"/>
</dbReference>
<dbReference type="AlphaFoldDB" id="A0A0R1H0S9"/>
<reference evidence="2 3" key="1">
    <citation type="journal article" date="2015" name="Genome Announc.">
        <title>Expanding the biotechnology potential of lactobacilli through comparative genomics of 213 strains and associated genera.</title>
        <authorList>
            <person name="Sun Z."/>
            <person name="Harris H.M."/>
            <person name="McCann A."/>
            <person name="Guo C."/>
            <person name="Argimon S."/>
            <person name="Zhang W."/>
            <person name="Yang X."/>
            <person name="Jeffery I.B."/>
            <person name="Cooney J.C."/>
            <person name="Kagawa T.F."/>
            <person name="Liu W."/>
            <person name="Song Y."/>
            <person name="Salvetti E."/>
            <person name="Wrobel A."/>
            <person name="Rasinkangas P."/>
            <person name="Parkhill J."/>
            <person name="Rea M.C."/>
            <person name="O'Sullivan O."/>
            <person name="Ritari J."/>
            <person name="Douillard F.P."/>
            <person name="Paul Ross R."/>
            <person name="Yang R."/>
            <person name="Briner A.E."/>
            <person name="Felis G.E."/>
            <person name="de Vos W.M."/>
            <person name="Barrangou R."/>
            <person name="Klaenhammer T.R."/>
            <person name="Caufield P.W."/>
            <person name="Cui Y."/>
            <person name="Zhang H."/>
            <person name="O'Toole P.W."/>
        </authorList>
    </citation>
    <scope>NUCLEOTIDE SEQUENCE [LARGE SCALE GENOMIC DNA]</scope>
    <source>
        <strain evidence="2 3">DSM 20534</strain>
    </source>
</reference>
<feature type="domain" description="HTH cro/C1-type" evidence="1">
    <location>
        <begin position="7"/>
        <end position="60"/>
    </location>
</feature>
<dbReference type="PATRIC" id="fig|1423722.3.peg.599"/>
<evidence type="ECO:0000259" key="1">
    <source>
        <dbReference type="PROSITE" id="PS50943"/>
    </source>
</evidence>
<dbReference type="GO" id="GO:0003677">
    <property type="term" value="F:DNA binding"/>
    <property type="evidence" value="ECO:0007669"/>
    <property type="project" value="InterPro"/>
</dbReference>
<sequence length="338" mass="38965">MALGKVIKQLREERRLTQPELYDGLISKRQAIRFEQDDADIKGMVLLAILQRLRITAEELNRRLNMPVTDSTPKDQELMEVEHQLLNQQFPLANSRTFYSKNRFSSDKHRVRLAILAILNLPEDLAERDVDFLMDELDATSKLSQAQVELFVQNLDKFPKYEQGLILKRLTKEVEQPVMLQNPCLQSIYFNQALNFHLLVQGNTTAAQRVLENYQEQLQSLPDDSQIKYRSWQLLLDVATGQPEAAVEIGKRAQLLLLLGQATAADRLVDRRRRVQLQFKLSHAWTSGEIGMVARRLNKRPKGSLESAKDFLGHYEGLAEAVKQGNKPLSYYLNNYDY</sequence>
<dbReference type="Gene3D" id="1.10.260.40">
    <property type="entry name" value="lambda repressor-like DNA-binding domains"/>
    <property type="match status" value="1"/>
</dbReference>
<comment type="caution">
    <text evidence="2">The sequence shown here is derived from an EMBL/GenBank/DDBJ whole genome shotgun (WGS) entry which is preliminary data.</text>
</comment>
<evidence type="ECO:0000313" key="2">
    <source>
        <dbReference type="EMBL" id="KRK36810.1"/>
    </source>
</evidence>
<dbReference type="InterPro" id="IPR001387">
    <property type="entry name" value="Cro/C1-type_HTH"/>
</dbReference>
<proteinExistence type="predicted"/>
<dbReference type="EMBL" id="AZCV01000010">
    <property type="protein sequence ID" value="KRK36810.1"/>
    <property type="molecule type" value="Genomic_DNA"/>
</dbReference>
<dbReference type="InterPro" id="IPR053163">
    <property type="entry name" value="HTH-type_regulator_Rgg"/>
</dbReference>
<protein>
    <recommendedName>
        <fullName evidence="1">HTH cro/C1-type domain-containing protein</fullName>
    </recommendedName>
</protein>